<evidence type="ECO:0008006" key="3">
    <source>
        <dbReference type="Google" id="ProtNLM"/>
    </source>
</evidence>
<sequence length="761" mass="85860">MILRKNYLYLMVTMSIFLVSFGMSGKSYADSGLNEIPGGAITVDNFFAPPNGTGVRIKKTNDSSNNSVPYSIVSISGTNNWMSIWSNDRSKMDFSRDFEGRMYINFGKGGSDGIAFVMHNDRTKTRALTGAQTSADGQNMGVYGSAKSQKGTPFIGTDTFPYTKAVQNSVAIEFDLYQNTNDTNAFDINVFSQPHVAYTYPGDSKEGYQPMDSKLSDINEWFYGGFGGMVKSEAMGRVIHRDDRNMNDGVVTNNITDGTWYEFRYRFNRAARNFDYCFVNPTTKKRSEITTIKLSNLDAKLKLSENNQKAYWGFTGANGINGGEIKVAFTQPPVELFGHLSSHVYNKDNQLVSLNEDASEAEIKAANYVKSGDTFKVSSEFNIGAIERPITVDSWETSLDPKIVDISESDIVKNPTITKSDGTKYSVTVKEKTARNGKIKFKLDKPLKITASDKFTLSYETKVNKAIKDDYLANVESSVFIVEEGTTIVDTISAKTKLFMVKKGNTPTKLSWELDKEVKQKNEFRDKVELDKDNYSIPFYYKDPDQNDRIKIDVLKDNKKIASTDMFTTTGENKYLKKTIDVPTAELNYGSNQLVLKVYEVDQAGNLSEVMDQLELEIKLTGSLVFKEAPELLSWTKMIPYETKGVLSRDKANKMKLSVSDSREEKNKSWSIRAKTENTSRETVPFDFVWKDNASSDIQRLGAESRIVMNQDSIKPANYLYTKEWQSDMGLLLESHDYLPIKNYSEKVKIVWQLFDTESPE</sequence>
<proteinExistence type="predicted"/>
<dbReference type="InterPro" id="IPR013320">
    <property type="entry name" value="ConA-like_dom_sf"/>
</dbReference>
<dbReference type="EMBL" id="CP049887">
    <property type="protein sequence ID" value="QIL47355.1"/>
    <property type="molecule type" value="Genomic_DNA"/>
</dbReference>
<keyword evidence="2" id="KW-1185">Reference proteome</keyword>
<dbReference type="Gene3D" id="2.60.120.200">
    <property type="match status" value="1"/>
</dbReference>
<dbReference type="SUPFAM" id="SSF49899">
    <property type="entry name" value="Concanavalin A-like lectins/glucanases"/>
    <property type="match status" value="1"/>
</dbReference>
<gene>
    <name evidence="1" type="ORF">G7082_01825</name>
</gene>
<dbReference type="RefSeq" id="WP_166033466.1">
    <property type="nucleotide sequence ID" value="NZ_CP049887.1"/>
</dbReference>
<dbReference type="Proteomes" id="UP000501747">
    <property type="component" value="Chromosome"/>
</dbReference>
<evidence type="ECO:0000313" key="1">
    <source>
        <dbReference type="EMBL" id="QIL47355.1"/>
    </source>
</evidence>
<name>A0A6G8AR00_9ENTE</name>
<dbReference type="AlphaFoldDB" id="A0A6G8AR00"/>
<organism evidence="1 2">
    <name type="scientific">Vagococcus hydrophili</name>
    <dbReference type="NCBI Taxonomy" id="2714947"/>
    <lineage>
        <taxon>Bacteria</taxon>
        <taxon>Bacillati</taxon>
        <taxon>Bacillota</taxon>
        <taxon>Bacilli</taxon>
        <taxon>Lactobacillales</taxon>
        <taxon>Enterococcaceae</taxon>
        <taxon>Vagococcus</taxon>
    </lineage>
</organism>
<evidence type="ECO:0000313" key="2">
    <source>
        <dbReference type="Proteomes" id="UP000501747"/>
    </source>
</evidence>
<reference evidence="1 2" key="1">
    <citation type="submission" date="2020-03" db="EMBL/GenBank/DDBJ databases">
        <title>Vagococcus sp. nov., isolated from beetles.</title>
        <authorList>
            <person name="Hyun D.-W."/>
            <person name="Bae J.-W."/>
        </authorList>
    </citation>
    <scope>NUCLEOTIDE SEQUENCE [LARGE SCALE GENOMIC DNA]</scope>
    <source>
        <strain evidence="1 2">HDW17B</strain>
    </source>
</reference>
<protein>
    <recommendedName>
        <fullName evidence="3">WxL domain-containing protein</fullName>
    </recommendedName>
</protein>
<accession>A0A6G8AR00</accession>
<dbReference type="KEGG" id="vhy:G7082_01825"/>